<comment type="similarity">
    <text evidence="2">Belongs to the glycogen phosphorylase family.</text>
</comment>
<feature type="domain" description="GAF" evidence="4">
    <location>
        <begin position="54"/>
        <end position="201"/>
    </location>
</feature>
<reference evidence="6" key="1">
    <citation type="submission" date="2018-02" db="EMBL/GenBank/DDBJ databases">
        <authorList>
            <person name="Hausmann B."/>
        </authorList>
    </citation>
    <scope>NUCLEOTIDE SEQUENCE [LARGE SCALE GENOMIC DNA]</scope>
    <source>
        <strain evidence="6">Peat soil MAG SbA1</strain>
    </source>
</reference>
<dbReference type="InterPro" id="IPR052182">
    <property type="entry name" value="Glycogen/Maltodextrin_Phosph"/>
</dbReference>
<dbReference type="Gene3D" id="3.30.450.40">
    <property type="match status" value="1"/>
</dbReference>
<dbReference type="PANTHER" id="PTHR42655:SF1">
    <property type="entry name" value="GLYCOGEN PHOSPHORYLASE"/>
    <property type="match status" value="1"/>
</dbReference>
<dbReference type="EC" id="2.4.1.1" evidence="5"/>
<dbReference type="InterPro" id="IPR003018">
    <property type="entry name" value="GAF"/>
</dbReference>
<dbReference type="InterPro" id="IPR029016">
    <property type="entry name" value="GAF-like_dom_sf"/>
</dbReference>
<dbReference type="SUPFAM" id="SSF55781">
    <property type="entry name" value="GAF domain-like"/>
    <property type="match status" value="1"/>
</dbReference>
<dbReference type="Pfam" id="PF01590">
    <property type="entry name" value="GAF"/>
    <property type="match status" value="1"/>
</dbReference>
<evidence type="ECO:0000313" key="6">
    <source>
        <dbReference type="Proteomes" id="UP000238701"/>
    </source>
</evidence>
<evidence type="ECO:0000256" key="1">
    <source>
        <dbReference type="ARBA" id="ARBA00001275"/>
    </source>
</evidence>
<dbReference type="GO" id="GO:0005975">
    <property type="term" value="P:carbohydrate metabolic process"/>
    <property type="evidence" value="ECO:0007669"/>
    <property type="project" value="InterPro"/>
</dbReference>
<sequence>MAKQVEWNLPGRLGKDLDRYDEVAQEIGQEAHSRGAWSVLTLEEVRSLGAEGGQPAETLMNVVALVAKRFRTDVCSAYLLEPDRANLVLAATVGLRRECIGNLRMGIHEGLTGLVAEQLRPVAVSQVKHHPRFKYFKEAGEEPYQSFLGVPLIDRGVLQGVLVVQTIEARVFGEDEIRMLTEAATQVAPVVSEARALDRFIAPLQERLWELARNLWWAWDHNSSSLFVDLDPVRWSKLNHNPISLLGELPLARLESRAAELTLHSRVNYAYRRLLEYLEADRTWGARHAGVLRPHPVAYFSAEFGLHESLPVYSGGLGVLAGDHIKAASDLDIPLIGIGLFYGQGYFRQRLDLGGWQREEYLETDLDHLPMEAAIGKDGRPVVVEIETRSGRIQAKVWRVKVGRRDLLLLDSDVEGNAPEDRELTSRLYGGDLRIRIRQEVLLGVGGLRALKALGISPGVLHLNEGHSGFAVLEAIRMRMEDEGIGFDVAVPRVSREVVFTTHTPVPAGHDRFSAALVEEHIGPLREALRLTQESLLGLGRENPDNADELFCMTVLALRLSRRANAVSALHAEVSRAMWTGLFHGKAEDDVPIGHITNGVHVPSWLAPHMFRLYDRHLGTGWHQRSSEAKTWEGIENVDDGELWETHLTLKSQLLEFVRRRAVEQAERRGESREVLERLERVLSPDALTIGFARRFATYKRANLILKDIEKLATMVNDPNRPVQFVFAGKAHPLDEPGKRILQQIAGMMRDPQFRDKFVFVEDYDINVGRHFVQGVDVWLNNPRRPQEASGTSGQKVVLNGGLNLSILDGWWAEAYDGMNGFAIGTGKTHSNMSVHDGRDGEDLLSALREEVIPLYYQRDRDGLPRGWIKRMKRAIRTLGWRFSADRMVMDYTLKCYNPAAGGISSDMRSNP</sequence>
<dbReference type="NCBIfam" id="TIGR02094">
    <property type="entry name" value="more_P_ylases"/>
    <property type="match status" value="1"/>
</dbReference>
<comment type="catalytic activity">
    <reaction evidence="1">
        <text>[(1-&gt;4)-alpha-D-glucosyl](n) + phosphate = [(1-&gt;4)-alpha-D-glucosyl](n-1) + alpha-D-glucose 1-phosphate</text>
        <dbReference type="Rhea" id="RHEA:41732"/>
        <dbReference type="Rhea" id="RHEA-COMP:9584"/>
        <dbReference type="Rhea" id="RHEA-COMP:9586"/>
        <dbReference type="ChEBI" id="CHEBI:15444"/>
        <dbReference type="ChEBI" id="CHEBI:43474"/>
        <dbReference type="ChEBI" id="CHEBI:58601"/>
        <dbReference type="EC" id="2.4.1.1"/>
    </reaction>
</comment>
<dbReference type="Pfam" id="PF00343">
    <property type="entry name" value="Phosphorylase"/>
    <property type="match status" value="1"/>
</dbReference>
<dbReference type="EMBL" id="OMOD01000046">
    <property type="protein sequence ID" value="SPF35153.1"/>
    <property type="molecule type" value="Genomic_DNA"/>
</dbReference>
<evidence type="ECO:0000256" key="2">
    <source>
        <dbReference type="ARBA" id="ARBA00006047"/>
    </source>
</evidence>
<name>A0A2U3K681_9BACT</name>
<accession>A0A2U3K681</accession>
<dbReference type="SUPFAM" id="SSF53756">
    <property type="entry name" value="UDP-Glycosyltransferase/glycogen phosphorylase"/>
    <property type="match status" value="1"/>
</dbReference>
<evidence type="ECO:0000256" key="3">
    <source>
        <dbReference type="ARBA" id="ARBA00022533"/>
    </source>
</evidence>
<evidence type="ECO:0000259" key="4">
    <source>
        <dbReference type="SMART" id="SM00065"/>
    </source>
</evidence>
<dbReference type="AlphaFoldDB" id="A0A2U3K681"/>
<organism evidence="5 6">
    <name type="scientific">Candidatus Sulfotelmatobacter kueseliae</name>
    <dbReference type="NCBI Taxonomy" id="2042962"/>
    <lineage>
        <taxon>Bacteria</taxon>
        <taxon>Pseudomonadati</taxon>
        <taxon>Acidobacteriota</taxon>
        <taxon>Terriglobia</taxon>
        <taxon>Terriglobales</taxon>
        <taxon>Candidatus Korobacteraceae</taxon>
        <taxon>Candidatus Sulfotelmatobacter</taxon>
    </lineage>
</organism>
<dbReference type="Gene3D" id="3.40.50.2000">
    <property type="entry name" value="Glycogen Phosphorylase B"/>
    <property type="match status" value="3"/>
</dbReference>
<dbReference type="Proteomes" id="UP000238701">
    <property type="component" value="Unassembled WGS sequence"/>
</dbReference>
<dbReference type="GO" id="GO:0008184">
    <property type="term" value="F:glycogen phosphorylase activity"/>
    <property type="evidence" value="ECO:0007669"/>
    <property type="project" value="InterPro"/>
</dbReference>
<dbReference type="Pfam" id="PF11897">
    <property type="entry name" value="DUF3417"/>
    <property type="match status" value="1"/>
</dbReference>
<dbReference type="SMART" id="SM00065">
    <property type="entry name" value="GAF"/>
    <property type="match status" value="1"/>
</dbReference>
<keyword evidence="5" id="KW-0328">Glycosyltransferase</keyword>
<dbReference type="InterPro" id="IPR024517">
    <property type="entry name" value="Glycogen_phosphorylase_DUF3417"/>
</dbReference>
<evidence type="ECO:0000313" key="5">
    <source>
        <dbReference type="EMBL" id="SPF35153.1"/>
    </source>
</evidence>
<dbReference type="PANTHER" id="PTHR42655">
    <property type="entry name" value="GLYCOGEN PHOSPHORYLASE"/>
    <property type="match status" value="1"/>
</dbReference>
<proteinExistence type="inferred from homology"/>
<dbReference type="InterPro" id="IPR000811">
    <property type="entry name" value="Glyco_trans_35"/>
</dbReference>
<dbReference type="GO" id="GO:0030170">
    <property type="term" value="F:pyridoxal phosphate binding"/>
    <property type="evidence" value="ECO:0007669"/>
    <property type="project" value="InterPro"/>
</dbReference>
<keyword evidence="3" id="KW-0021">Allosteric enzyme</keyword>
<keyword evidence="5" id="KW-0808">Transferase</keyword>
<dbReference type="InterPro" id="IPR011834">
    <property type="entry name" value="Agluc_phsphrylas"/>
</dbReference>
<gene>
    <name evidence="5" type="ORF">SBA1_140043</name>
</gene>
<protein>
    <submittedName>
        <fullName evidence="5">Glycogen phosphorylase (Modular protein)</fullName>
        <ecNumber evidence="5">2.4.1.1</ecNumber>
    </submittedName>
</protein>